<dbReference type="AlphaFoldDB" id="W1TYG7"/>
<organism evidence="2 3">
    <name type="scientific">Streptococcus anginosus DORA_7</name>
    <dbReference type="NCBI Taxonomy" id="1403946"/>
    <lineage>
        <taxon>Bacteria</taxon>
        <taxon>Bacillati</taxon>
        <taxon>Bacillota</taxon>
        <taxon>Bacilli</taxon>
        <taxon>Lactobacillales</taxon>
        <taxon>Streptococcaceae</taxon>
        <taxon>Streptococcus</taxon>
        <taxon>Streptococcus anginosus group</taxon>
    </lineage>
</organism>
<keyword evidence="1" id="KW-0812">Transmembrane</keyword>
<sequence>MRFLFRLISGLFRLLWRLVYTVALTALFLVGILYIMSPSKSNFSTTLQ</sequence>
<accession>W1TYG7</accession>
<keyword evidence="1" id="KW-1133">Transmembrane helix</keyword>
<dbReference type="EMBL" id="AZMF01000113">
    <property type="protein sequence ID" value="ETI85384.1"/>
    <property type="molecule type" value="Genomic_DNA"/>
</dbReference>
<dbReference type="PATRIC" id="fig|1403946.3.peg.385"/>
<evidence type="ECO:0000313" key="2">
    <source>
        <dbReference type="EMBL" id="ETI85384.1"/>
    </source>
</evidence>
<protein>
    <submittedName>
        <fullName evidence="2">Peptidase M10A and M12B</fullName>
    </submittedName>
</protein>
<gene>
    <name evidence="2" type="ORF">Q615_SPAC00113G0059</name>
</gene>
<keyword evidence="1" id="KW-0472">Membrane</keyword>
<proteinExistence type="predicted"/>
<name>W1TYG7_STRAP</name>
<dbReference type="Proteomes" id="UP000018846">
    <property type="component" value="Unassembled WGS sequence"/>
</dbReference>
<evidence type="ECO:0000256" key="1">
    <source>
        <dbReference type="SAM" id="Phobius"/>
    </source>
</evidence>
<feature type="transmembrane region" description="Helical" evidence="1">
    <location>
        <begin position="14"/>
        <end position="36"/>
    </location>
</feature>
<comment type="caution">
    <text evidence="2">The sequence shown here is derived from an EMBL/GenBank/DDBJ whole genome shotgun (WGS) entry which is preliminary data.</text>
</comment>
<evidence type="ECO:0000313" key="3">
    <source>
        <dbReference type="Proteomes" id="UP000018846"/>
    </source>
</evidence>
<reference evidence="2 3" key="1">
    <citation type="submission" date="2013-12" db="EMBL/GenBank/DDBJ databases">
        <title>A Varibaculum cambriense genome reconstructed from a premature infant gut community with otherwise low bacterial novelty that shifts toward anaerobic metabolism during the third week of life.</title>
        <authorList>
            <person name="Brown C.T."/>
            <person name="Sharon I."/>
            <person name="Thomas B.C."/>
            <person name="Castelle C.J."/>
            <person name="Morowitz M.J."/>
            <person name="Banfield J.F."/>
        </authorList>
    </citation>
    <scope>NUCLEOTIDE SEQUENCE [LARGE SCALE GENOMIC DNA]</scope>
    <source>
        <strain evidence="3">DORA_7</strain>
    </source>
</reference>